<sequence length="51" mass="6098">LMGNENLQKIYADSIKKRTAQQTKWERAVEGLTFDRLEKKKIDYVLKRKKS</sequence>
<accession>W1Y020</accession>
<proteinExistence type="predicted"/>
<evidence type="ECO:0000313" key="1">
    <source>
        <dbReference type="EMBL" id="ETJ35862.1"/>
    </source>
</evidence>
<name>W1Y020_9ZZZZ</name>
<organism evidence="1">
    <name type="scientific">human gut metagenome</name>
    <dbReference type="NCBI Taxonomy" id="408170"/>
    <lineage>
        <taxon>unclassified sequences</taxon>
        <taxon>metagenomes</taxon>
        <taxon>organismal metagenomes</taxon>
    </lineage>
</organism>
<protein>
    <submittedName>
        <fullName evidence="1">Uncharacterized protein</fullName>
    </submittedName>
</protein>
<feature type="non-terminal residue" evidence="1">
    <location>
        <position position="1"/>
    </location>
</feature>
<reference evidence="1" key="1">
    <citation type="submission" date="2013-12" db="EMBL/GenBank/DDBJ databases">
        <title>A Varibaculum cambriense genome reconstructed from a premature infant gut community with otherwise low bacterial novelty that shifts toward anaerobic metabolism during the third week of life.</title>
        <authorList>
            <person name="Brown C.T."/>
            <person name="Sharon I."/>
            <person name="Thomas B.C."/>
            <person name="Castelle C.J."/>
            <person name="Morowitz M.J."/>
            <person name="Banfield J.F."/>
        </authorList>
    </citation>
    <scope>NUCLEOTIDE SEQUENCE</scope>
</reference>
<dbReference type="AlphaFoldDB" id="W1Y020"/>
<gene>
    <name evidence="1" type="ORF">Q604_UNBC09812G0001</name>
</gene>
<comment type="caution">
    <text evidence="1">The sequence shown here is derived from an EMBL/GenBank/DDBJ whole genome shotgun (WGS) entry which is preliminary data.</text>
</comment>
<dbReference type="EMBL" id="AZMM01009812">
    <property type="protein sequence ID" value="ETJ35862.1"/>
    <property type="molecule type" value="Genomic_DNA"/>
</dbReference>